<dbReference type="RefSeq" id="WP_229999974.1">
    <property type="nucleotide sequence ID" value="NZ_JAJJMN010000001.1"/>
</dbReference>
<comment type="caution">
    <text evidence="11">The sequence shown here is derived from an EMBL/GenBank/DDBJ whole genome shotgun (WGS) entry which is preliminary data.</text>
</comment>
<evidence type="ECO:0000313" key="11">
    <source>
        <dbReference type="EMBL" id="MCC9018575.1"/>
    </source>
</evidence>
<evidence type="ECO:0000259" key="9">
    <source>
        <dbReference type="Pfam" id="PF05572"/>
    </source>
</evidence>
<keyword evidence="12" id="KW-1185">Reference proteome</keyword>
<keyword evidence="2" id="KW-0645">Protease</keyword>
<feature type="domain" description="Peptidase M43 pregnancy-associated plasma-A" evidence="9">
    <location>
        <begin position="387"/>
        <end position="480"/>
    </location>
</feature>
<name>A0ABS8M198_9FLAO</name>
<organism evidence="11 12">
    <name type="scientific">Flavobacterium lipolyticum</name>
    <dbReference type="NCBI Taxonomy" id="2893754"/>
    <lineage>
        <taxon>Bacteria</taxon>
        <taxon>Pseudomonadati</taxon>
        <taxon>Bacteroidota</taxon>
        <taxon>Flavobacteriia</taxon>
        <taxon>Flavobacteriales</taxon>
        <taxon>Flavobacteriaceae</taxon>
        <taxon>Flavobacterium</taxon>
    </lineage>
</organism>
<evidence type="ECO:0000313" key="12">
    <source>
        <dbReference type="Proteomes" id="UP001430700"/>
    </source>
</evidence>
<dbReference type="EMBL" id="JAJJMN010000001">
    <property type="protein sequence ID" value="MCC9018575.1"/>
    <property type="molecule type" value="Genomic_DNA"/>
</dbReference>
<evidence type="ECO:0000256" key="1">
    <source>
        <dbReference type="ARBA" id="ARBA00008721"/>
    </source>
</evidence>
<keyword evidence="5" id="KW-0378">Hydrolase</keyword>
<dbReference type="Proteomes" id="UP001430700">
    <property type="component" value="Unassembled WGS sequence"/>
</dbReference>
<sequence>MTRKIFILIYCFCTSIYAQESEGSGVVTYPGNDIKVVGEKIFWSANPKTDNSSESDLLTVYYKGLYNRRNNYLSGIKGTIDKPGGYIKIEVHAYDSMRAGGLQLLTNDEKAFVTRPIYNVEITQSSPNVFSKTTKEVNYEYWDRGIQIGKISSDDIKTLGAKSSSAVTVNCGGWAWTWLRAFSLVNSSCSLEIDQDKLIQLVNQPVVVKITVKDATLMDVRVPAVASNENLISIIKIEKPYYIIKKVKVEVLEAPEDNSTALYYEEMVREQFNWANKVYNDKTAKALPPAAVAAGAEMANARIVFKDIDITIRKASKKAYNADKIQKEGRDGEISAKEFNKREVFIKYVPKIINNIDDDMAAYTIRWEDVKSNVLAFSLMLLDYNTSDDPPHIQRRSAPAHELGHYFSLKHTFEGGCTKVNDKISDTPPAELITYPLTFKNCIAPVQCGGHRRLIENIMDYGNCRFMFTPGQVKVMRKSISKDYPDLYTVETSTDAAINTDLKITVKDLRSGKTGRSKRDTLEKETENSQDIILYPNPVKDILTISNTENEEYVIYNLTGQQIQAGSTQTGQIDVSNLSKGLYVIKVKSTNKQFMKE</sequence>
<dbReference type="Gene3D" id="3.40.390.10">
    <property type="entry name" value="Collagenase (Catalytic Domain)"/>
    <property type="match status" value="1"/>
</dbReference>
<dbReference type="InterPro" id="IPR024079">
    <property type="entry name" value="MetalloPept_cat_dom_sf"/>
</dbReference>
<evidence type="ECO:0000256" key="2">
    <source>
        <dbReference type="ARBA" id="ARBA00022670"/>
    </source>
</evidence>
<dbReference type="PANTHER" id="PTHR47466:SF1">
    <property type="entry name" value="METALLOPROTEASE MEP1 (AFU_ORTHOLOGUE AFUA_1G07730)-RELATED"/>
    <property type="match status" value="1"/>
</dbReference>
<gene>
    <name evidence="11" type="ORF">LNQ34_12405</name>
</gene>
<evidence type="ECO:0000256" key="7">
    <source>
        <dbReference type="ARBA" id="ARBA00023049"/>
    </source>
</evidence>
<reference evidence="11" key="1">
    <citation type="submission" date="2021-11" db="EMBL/GenBank/DDBJ databases">
        <title>Description of novel Flavobacterium species.</title>
        <authorList>
            <person name="Saticioglu I.B."/>
            <person name="Ay H."/>
            <person name="Altun S."/>
            <person name="Duman M."/>
        </authorList>
    </citation>
    <scope>NUCLEOTIDE SEQUENCE</scope>
    <source>
        <strain evidence="11">F-126</strain>
    </source>
</reference>
<comment type="similarity">
    <text evidence="1">Belongs to the peptidase M43B family.</text>
</comment>
<evidence type="ECO:0000256" key="3">
    <source>
        <dbReference type="ARBA" id="ARBA00022723"/>
    </source>
</evidence>
<keyword evidence="6" id="KW-0862">Zinc</keyword>
<evidence type="ECO:0000256" key="4">
    <source>
        <dbReference type="ARBA" id="ARBA00022729"/>
    </source>
</evidence>
<evidence type="ECO:0000256" key="8">
    <source>
        <dbReference type="ARBA" id="ARBA00023157"/>
    </source>
</evidence>
<dbReference type="PANTHER" id="PTHR47466">
    <property type="match status" value="1"/>
</dbReference>
<keyword evidence="4" id="KW-0732">Signal</keyword>
<dbReference type="SUPFAM" id="SSF55486">
    <property type="entry name" value="Metalloproteases ('zincins'), catalytic domain"/>
    <property type="match status" value="1"/>
</dbReference>
<dbReference type="InterPro" id="IPR008754">
    <property type="entry name" value="Peptidase_M43"/>
</dbReference>
<feature type="domain" description="Secretion system C-terminal sorting" evidence="10">
    <location>
        <begin position="534"/>
        <end position="596"/>
    </location>
</feature>
<evidence type="ECO:0000256" key="6">
    <source>
        <dbReference type="ARBA" id="ARBA00022833"/>
    </source>
</evidence>
<protein>
    <submittedName>
        <fullName evidence="11">Zinc-dependent metalloprotease</fullName>
    </submittedName>
</protein>
<dbReference type="InterPro" id="IPR026444">
    <property type="entry name" value="Secre_tail"/>
</dbReference>
<dbReference type="GO" id="GO:0008237">
    <property type="term" value="F:metallopeptidase activity"/>
    <property type="evidence" value="ECO:0007669"/>
    <property type="project" value="UniProtKB-KW"/>
</dbReference>
<accession>A0ABS8M198</accession>
<dbReference type="NCBIfam" id="TIGR04183">
    <property type="entry name" value="Por_Secre_tail"/>
    <property type="match status" value="1"/>
</dbReference>
<keyword evidence="3" id="KW-0479">Metal-binding</keyword>
<evidence type="ECO:0000259" key="10">
    <source>
        <dbReference type="Pfam" id="PF18962"/>
    </source>
</evidence>
<dbReference type="Pfam" id="PF18962">
    <property type="entry name" value="Por_Secre_tail"/>
    <property type="match status" value="1"/>
</dbReference>
<dbReference type="Pfam" id="PF05572">
    <property type="entry name" value="Peptidase_M43"/>
    <property type="match status" value="1"/>
</dbReference>
<keyword evidence="7 11" id="KW-0482">Metalloprotease</keyword>
<evidence type="ECO:0000256" key="5">
    <source>
        <dbReference type="ARBA" id="ARBA00022801"/>
    </source>
</evidence>
<keyword evidence="8" id="KW-1015">Disulfide bond</keyword>
<proteinExistence type="inferred from homology"/>